<dbReference type="InterPro" id="IPR007111">
    <property type="entry name" value="NACHT_NTPase"/>
</dbReference>
<dbReference type="GO" id="GO:0005524">
    <property type="term" value="F:ATP binding"/>
    <property type="evidence" value="ECO:0007669"/>
    <property type="project" value="UniProtKB-KW"/>
</dbReference>
<dbReference type="Pfam" id="PF05729">
    <property type="entry name" value="NACHT"/>
    <property type="match status" value="1"/>
</dbReference>
<keyword evidence="6" id="KW-0067">ATP-binding</keyword>
<evidence type="ECO:0000256" key="4">
    <source>
        <dbReference type="ARBA" id="ARBA00022737"/>
    </source>
</evidence>
<dbReference type="SUPFAM" id="SSF52047">
    <property type="entry name" value="RNI-like"/>
    <property type="match status" value="3"/>
</dbReference>
<protein>
    <recommendedName>
        <fullName evidence="7">NACHT domain-containing protein</fullName>
    </recommendedName>
</protein>
<dbReference type="Proteomes" id="UP001591681">
    <property type="component" value="Unassembled WGS sequence"/>
</dbReference>
<proteinExistence type="predicted"/>
<dbReference type="InterPro" id="IPR029495">
    <property type="entry name" value="NACHT-assoc"/>
</dbReference>
<organism evidence="8 9">
    <name type="scientific">Coilia grayii</name>
    <name type="common">Gray's grenadier anchovy</name>
    <dbReference type="NCBI Taxonomy" id="363190"/>
    <lineage>
        <taxon>Eukaryota</taxon>
        <taxon>Metazoa</taxon>
        <taxon>Chordata</taxon>
        <taxon>Craniata</taxon>
        <taxon>Vertebrata</taxon>
        <taxon>Euteleostomi</taxon>
        <taxon>Actinopterygii</taxon>
        <taxon>Neopterygii</taxon>
        <taxon>Teleostei</taxon>
        <taxon>Clupei</taxon>
        <taxon>Clupeiformes</taxon>
        <taxon>Clupeoidei</taxon>
        <taxon>Engraulidae</taxon>
        <taxon>Coilinae</taxon>
        <taxon>Coilia</taxon>
    </lineage>
</organism>
<gene>
    <name evidence="8" type="ORF">ACEWY4_011067</name>
</gene>
<evidence type="ECO:0000313" key="9">
    <source>
        <dbReference type="Proteomes" id="UP001591681"/>
    </source>
</evidence>
<evidence type="ECO:0000256" key="5">
    <source>
        <dbReference type="ARBA" id="ARBA00022741"/>
    </source>
</evidence>
<dbReference type="FunFam" id="3.40.50.300:FF:000210">
    <property type="entry name" value="Si:dkey-16p6.1"/>
    <property type="match status" value="1"/>
</dbReference>
<dbReference type="InterPro" id="IPR051261">
    <property type="entry name" value="NLR"/>
</dbReference>
<reference evidence="8 9" key="1">
    <citation type="submission" date="2024-09" db="EMBL/GenBank/DDBJ databases">
        <title>A chromosome-level genome assembly of Gray's grenadier anchovy, Coilia grayii.</title>
        <authorList>
            <person name="Fu Z."/>
        </authorList>
    </citation>
    <scope>NUCLEOTIDE SEQUENCE [LARGE SCALE GENOMIC DNA]</scope>
    <source>
        <strain evidence="8">G4</strain>
        <tissue evidence="8">Muscle</tissue>
    </source>
</reference>
<dbReference type="EMBL" id="JBHFQA010000009">
    <property type="protein sequence ID" value="KAL2093755.1"/>
    <property type="molecule type" value="Genomic_DNA"/>
</dbReference>
<dbReference type="InterPro" id="IPR001611">
    <property type="entry name" value="Leu-rich_rpt"/>
</dbReference>
<comment type="subcellular location">
    <subcellularLocation>
        <location evidence="1">Cytoplasm</location>
    </subcellularLocation>
</comment>
<accession>A0ABD1K3P7</accession>
<dbReference type="InterPro" id="IPR032675">
    <property type="entry name" value="LRR_dom_sf"/>
</dbReference>
<keyword evidence="5" id="KW-0547">Nucleotide-binding</keyword>
<evidence type="ECO:0000313" key="8">
    <source>
        <dbReference type="EMBL" id="KAL2093755.1"/>
    </source>
</evidence>
<dbReference type="GO" id="GO:0005737">
    <property type="term" value="C:cytoplasm"/>
    <property type="evidence" value="ECO:0007669"/>
    <property type="project" value="UniProtKB-SubCell"/>
</dbReference>
<keyword evidence="2" id="KW-0963">Cytoplasm</keyword>
<dbReference type="Gene3D" id="3.40.50.300">
    <property type="entry name" value="P-loop containing nucleotide triphosphate hydrolases"/>
    <property type="match status" value="1"/>
</dbReference>
<dbReference type="SMART" id="SM00368">
    <property type="entry name" value="LRR_RI"/>
    <property type="match status" value="22"/>
</dbReference>
<dbReference type="SMART" id="SM00367">
    <property type="entry name" value="LRR_CC"/>
    <property type="match status" value="6"/>
</dbReference>
<name>A0ABD1K3P7_9TELE</name>
<dbReference type="InterPro" id="IPR027417">
    <property type="entry name" value="P-loop_NTPase"/>
</dbReference>
<evidence type="ECO:0000256" key="3">
    <source>
        <dbReference type="ARBA" id="ARBA00022614"/>
    </source>
</evidence>
<dbReference type="SMART" id="SM01288">
    <property type="entry name" value="FISNA"/>
    <property type="match status" value="1"/>
</dbReference>
<dbReference type="InterPro" id="IPR006553">
    <property type="entry name" value="Leu-rich_rpt_Cys-con_subtyp"/>
</dbReference>
<evidence type="ECO:0000256" key="2">
    <source>
        <dbReference type="ARBA" id="ARBA00022490"/>
    </source>
</evidence>
<dbReference type="InterPro" id="IPR041075">
    <property type="entry name" value="NOD1/2_WH"/>
</dbReference>
<dbReference type="InterPro" id="IPR041267">
    <property type="entry name" value="NLRP_HD2"/>
</dbReference>
<dbReference type="Pfam" id="PF13516">
    <property type="entry name" value="LRR_6"/>
    <property type="match status" value="11"/>
</dbReference>
<dbReference type="PANTHER" id="PTHR24106">
    <property type="entry name" value="NACHT, LRR AND CARD DOMAINS-CONTAINING"/>
    <property type="match status" value="1"/>
</dbReference>
<dbReference type="Pfam" id="PF17779">
    <property type="entry name" value="WHD_NOD2"/>
    <property type="match status" value="1"/>
</dbReference>
<dbReference type="Gene3D" id="3.80.10.10">
    <property type="entry name" value="Ribonuclease Inhibitor"/>
    <property type="match status" value="4"/>
</dbReference>
<dbReference type="FunFam" id="3.80.10.10:FF:001632">
    <property type="entry name" value="Uncharacterized protein"/>
    <property type="match status" value="1"/>
</dbReference>
<comment type="caution">
    <text evidence="8">The sequence shown here is derived from an EMBL/GenBank/DDBJ whole genome shotgun (WGS) entry which is preliminary data.</text>
</comment>
<dbReference type="PROSITE" id="PS50837">
    <property type="entry name" value="NACHT"/>
    <property type="match status" value="1"/>
</dbReference>
<evidence type="ECO:0000259" key="7">
    <source>
        <dbReference type="PROSITE" id="PS50837"/>
    </source>
</evidence>
<sequence>MDLPNNFKGNVLVPQEDQQTQISTQITYRDRSHSPVCSCVSHRSDRSMDLPTNFKGNVLVPQEDQQTQISTQIMYRDRSHSPVWSCVSNRSDRSMDLPTNFKGNVVVSQEEQQTEISTHGVYSNVCELEVHENLKSLLKKKFESVYEGHVVGGQPTLLSDIYTELYITQDTSDSTNTEHEIRHIEMASKRPADAGRPVPCNDIFKLVAEADKPVRTVLTTGIAGIGKTITVQKFILDWAEGRANQDIHLLLPLSFRELNLLTDCAHSLLSLVQHFTAQADVLESCQTSRYKIAFIFDGLDECRLPLSFHSNPVVRDITEACSVDALLTSLLTGTLLPSAYLWVTSRPGAAHQIPSDYVDLLTEIRGFGDRQKELYFRKKITESDLCEQIVSHVKSSQSLYIMCHIPVFCWITAIVLRQILSRAASEAIPRSLTEMYTHFLITITHTRHEKYAEEPGCNNDDGEMILKLGKLAFQQLDKGNLIFYKEDLAECGISAEEALVYSGVCTQIFREEPTLHHSRLYSFVHLSIQEFLAALFLQVSFTQQDSKDNTAYQRIRYLCDAQSLTDVHRCVVDEALQSKSGHLDLFLRFLLGLSLESTQVPLRRLLPELTPGSPANQDETAEYIRQKIRQSPDTEKAINLFHCLRELNELSLMREIHSYLGSGCVARVRLSSAQWSALAFVLLTSEKDKELEVLDLKKYGRSDRALLNLLPCVKACKEARLHKCNLTERSCRVLAPVLWSPSSCLRVLDLSANKLYNSGVEQLCAGLQDPRCKLQTLRLADCGLTEEAFVLLASALTANPSHLRRLDLGRSLPGEAGVRLLCSALEEPQCALEVLKMSKCAITEEGCMYLAAVLRSTSSQLKELDLSRNEPEQTGVELICDALPHSKLQSLKLSVCDLSEGSCEAVAVVLSSEMCNLATLDLSFNSLEDSGLKLLCSALKTPQCKLRVLCLSECGITAVGMSALASALKSNPAHLRELDLSCNDLGDAGAQLLCSCLREGDSRLVKLNMCQCDLTEWSCSDVASVLTADSSCLRELDMSRNQLSDAGVQTLSAGLASPHCPLDRLRLSVCDIGGEGGVALALALGSTCTHLRHLDLSKNPLGDNVMQAFSTVLADPNCKLHTLRMSECGVTGKSCAPLAEVLRSGASHLKMLDLMGNKLGPEGVHLLSESGSTLKTLLLSQAKPRYKHMESLAITVGEGALRELDVSHSELDDAGLRHIANALRKPDCKLEILRLYNNKISSAGCAALASALGENSGALRELDLSGNEPGDDGVEVLSSVIMDQHCHIHTLKLNECYLTQSTCGALASLLRVPHLKELALSCNDLRDPGVEILCVELQHPSCTLQVFRMASCGITELGCSSLSSALMSNPGHLRQLDLTGNALGDQGRALLLALQKDPVCALDELRWVTQCCVY</sequence>
<keyword evidence="3" id="KW-0433">Leucine-rich repeat</keyword>
<keyword evidence="9" id="KW-1185">Reference proteome</keyword>
<evidence type="ECO:0000256" key="1">
    <source>
        <dbReference type="ARBA" id="ARBA00004496"/>
    </source>
</evidence>
<feature type="domain" description="NACHT" evidence="7">
    <location>
        <begin position="215"/>
        <end position="349"/>
    </location>
</feature>
<dbReference type="Pfam" id="PF14484">
    <property type="entry name" value="FISNA"/>
    <property type="match status" value="1"/>
</dbReference>
<keyword evidence="4" id="KW-0677">Repeat</keyword>
<evidence type="ECO:0000256" key="6">
    <source>
        <dbReference type="ARBA" id="ARBA00022840"/>
    </source>
</evidence>
<dbReference type="Pfam" id="PF17776">
    <property type="entry name" value="NLRC4_HD2"/>
    <property type="match status" value="1"/>
</dbReference>